<dbReference type="RefSeq" id="WP_015759749.1">
    <property type="nucleotide sequence ID" value="NZ_JADPKZ010000018.1"/>
</dbReference>
<name>A0ABS0EZJ5_9BACL</name>
<dbReference type="EMBL" id="JADPKZ010000018">
    <property type="protein sequence ID" value="MBF8376465.1"/>
    <property type="molecule type" value="Genomic_DNA"/>
</dbReference>
<feature type="domain" description="DUF6788" evidence="3">
    <location>
        <begin position="9"/>
        <end position="55"/>
    </location>
</feature>
<dbReference type="InterPro" id="IPR046738">
    <property type="entry name" value="DUF6788"/>
</dbReference>
<feature type="coiled-coil region" evidence="1">
    <location>
        <begin position="64"/>
        <end position="98"/>
    </location>
</feature>
<gene>
    <name evidence="4" type="ORF">IW967_00990</name>
</gene>
<protein>
    <recommendedName>
        <fullName evidence="3">DUF6788 domain-containing protein</fullName>
    </recommendedName>
</protein>
<feature type="compositionally biased region" description="Basic and acidic residues" evidence="2">
    <location>
        <begin position="106"/>
        <end position="126"/>
    </location>
</feature>
<evidence type="ECO:0000259" key="3">
    <source>
        <dbReference type="Pfam" id="PF20586"/>
    </source>
</evidence>
<keyword evidence="5" id="KW-1185">Reference proteome</keyword>
<sequence>MAIRYDGWSIAAQYRRCGKSACRVCREGPGHGPYWYGSKTVDGRRLTKYFGKVPPVEQEIAQDEPSVLKELSRLREENENLRAQVAQLQAELAALRTPPALSDPPHPLEETKEASQDELTIHEQPRRRASVRSSDELTKADVEAIWCEETEGLDEEPDILAEVHDALVRNLFPVPTQDTTRLKTGTNPRKPYVCPFRATKRGGRLTFGSADKLVRTAIPWLIQSVKHQREWRELSRRRQQDRIAELLSTYRRMDTLELVHLVERMERAILMGDRTGWTVRLEELDEHVEVIRQVLQERNT</sequence>
<accession>A0ABS0EZJ5</accession>
<evidence type="ECO:0000313" key="4">
    <source>
        <dbReference type="EMBL" id="MBF8376465.1"/>
    </source>
</evidence>
<evidence type="ECO:0000256" key="2">
    <source>
        <dbReference type="SAM" id="MobiDB-lite"/>
    </source>
</evidence>
<dbReference type="Pfam" id="PF20586">
    <property type="entry name" value="DUF6788"/>
    <property type="match status" value="1"/>
</dbReference>
<organism evidence="4 5">
    <name type="scientific">Alicyclobacillus mali</name>
    <name type="common">ex Roth et al. 2021</name>
    <dbReference type="NCBI Taxonomy" id="1123961"/>
    <lineage>
        <taxon>Bacteria</taxon>
        <taxon>Bacillati</taxon>
        <taxon>Bacillota</taxon>
        <taxon>Bacilli</taxon>
        <taxon>Bacillales</taxon>
        <taxon>Alicyclobacillaceae</taxon>
        <taxon>Alicyclobacillus</taxon>
    </lineage>
</organism>
<comment type="caution">
    <text evidence="4">The sequence shown here is derived from an EMBL/GenBank/DDBJ whole genome shotgun (WGS) entry which is preliminary data.</text>
</comment>
<evidence type="ECO:0000313" key="5">
    <source>
        <dbReference type="Proteomes" id="UP000642910"/>
    </source>
</evidence>
<evidence type="ECO:0000256" key="1">
    <source>
        <dbReference type="SAM" id="Coils"/>
    </source>
</evidence>
<keyword evidence="1" id="KW-0175">Coiled coil</keyword>
<reference evidence="4 5" key="1">
    <citation type="submission" date="2020-11" db="EMBL/GenBank/DDBJ databases">
        <title>Genomic insight of Alicyclobacillus mali FL 18 reveals a new arsenic-resistant strain, with potential in environmental biotechnology.</title>
        <authorList>
            <person name="Fiorentino G."/>
            <person name="Gallo G."/>
            <person name="Aulitto M."/>
        </authorList>
    </citation>
    <scope>NUCLEOTIDE SEQUENCE [LARGE SCALE GENOMIC DNA]</scope>
    <source>
        <strain evidence="4 5">FL 18</strain>
    </source>
</reference>
<feature type="region of interest" description="Disordered" evidence="2">
    <location>
        <begin position="98"/>
        <end position="134"/>
    </location>
</feature>
<proteinExistence type="predicted"/>
<dbReference type="Proteomes" id="UP000642910">
    <property type="component" value="Unassembled WGS sequence"/>
</dbReference>